<organism evidence="1 2">
    <name type="scientific">Streptomyces viridochromogenes Tue57</name>
    <dbReference type="NCBI Taxonomy" id="1160705"/>
    <lineage>
        <taxon>Bacteria</taxon>
        <taxon>Bacillati</taxon>
        <taxon>Actinomycetota</taxon>
        <taxon>Actinomycetes</taxon>
        <taxon>Kitasatosporales</taxon>
        <taxon>Streptomycetaceae</taxon>
        <taxon>Streptomyces</taxon>
    </lineage>
</organism>
<name>L8P298_STRVR</name>
<dbReference type="EMBL" id="AMLP01000286">
    <property type="protein sequence ID" value="ELS50294.1"/>
    <property type="molecule type" value="Genomic_DNA"/>
</dbReference>
<reference evidence="1 2" key="1">
    <citation type="journal article" date="2013" name="Genome Announc.">
        <title>Draft Genome Sequence of Streptomyces viridochromogenes Strain Tu57, Producer of Avilamycin.</title>
        <authorList>
            <person name="Gruning B.A."/>
            <person name="Erxleben A."/>
            <person name="Hahnlein A."/>
            <person name="Gunther S."/>
        </authorList>
    </citation>
    <scope>NUCLEOTIDE SEQUENCE [LARGE SCALE GENOMIC DNA]</scope>
    <source>
        <strain evidence="1 2">Tue57</strain>
    </source>
</reference>
<proteinExistence type="predicted"/>
<dbReference type="AlphaFoldDB" id="L8P298"/>
<dbReference type="Proteomes" id="UP000011205">
    <property type="component" value="Unassembled WGS sequence"/>
</dbReference>
<protein>
    <submittedName>
        <fullName evidence="1">Uncharacterized protein</fullName>
    </submittedName>
</protein>
<sequence length="105" mass="11293">MTCAAGPHGCGSCVVFDSVRGYGERRTRLRASNIRLPEGAAPPVPRRARGGAEEYRRDVTELLGRGLSLTPGSPPENLRITFGSDSNPFHLPFPRRGCSTAAIRS</sequence>
<evidence type="ECO:0000313" key="2">
    <source>
        <dbReference type="Proteomes" id="UP000011205"/>
    </source>
</evidence>
<evidence type="ECO:0000313" key="1">
    <source>
        <dbReference type="EMBL" id="ELS50294.1"/>
    </source>
</evidence>
<comment type="caution">
    <text evidence="1">The sequence shown here is derived from an EMBL/GenBank/DDBJ whole genome shotgun (WGS) entry which is preliminary data.</text>
</comment>
<accession>L8P298</accession>
<gene>
    <name evidence="1" type="ORF">STVIR_8774</name>
</gene>